<dbReference type="EMBL" id="CAKLPY010000002">
    <property type="protein sequence ID" value="CAH0996964.1"/>
    <property type="molecule type" value="Genomic_DNA"/>
</dbReference>
<protein>
    <recommendedName>
        <fullName evidence="2">Phospholipid/glycerol acyltransferase domain-containing protein</fullName>
    </recommendedName>
</protein>
<evidence type="ECO:0000256" key="1">
    <source>
        <dbReference type="SAM" id="Phobius"/>
    </source>
</evidence>
<organism evidence="3 4">
    <name type="scientific">Emticicia aquatica</name>
    <dbReference type="NCBI Taxonomy" id="1681835"/>
    <lineage>
        <taxon>Bacteria</taxon>
        <taxon>Pseudomonadati</taxon>
        <taxon>Bacteroidota</taxon>
        <taxon>Cytophagia</taxon>
        <taxon>Cytophagales</taxon>
        <taxon>Leadbetterellaceae</taxon>
        <taxon>Emticicia</taxon>
    </lineage>
</organism>
<gene>
    <name evidence="3" type="ORF">EMA8858_03099</name>
</gene>
<dbReference type="RefSeq" id="WP_238807509.1">
    <property type="nucleotide sequence ID" value="NZ_CAKLPY010000002.1"/>
</dbReference>
<dbReference type="InterPro" id="IPR002123">
    <property type="entry name" value="Plipid/glycerol_acylTrfase"/>
</dbReference>
<feature type="domain" description="Phospholipid/glycerol acyltransferase" evidence="2">
    <location>
        <begin position="35"/>
        <end position="160"/>
    </location>
</feature>
<feature type="transmembrane region" description="Helical" evidence="1">
    <location>
        <begin position="252"/>
        <end position="276"/>
    </location>
</feature>
<dbReference type="InterPro" id="IPR052744">
    <property type="entry name" value="GPAT/DAPAT"/>
</dbReference>
<reference evidence="3" key="1">
    <citation type="submission" date="2021-12" db="EMBL/GenBank/DDBJ databases">
        <authorList>
            <person name="Rodrigo-Torres L."/>
            <person name="Arahal R. D."/>
            <person name="Lucena T."/>
        </authorList>
    </citation>
    <scope>NUCLEOTIDE SEQUENCE</scope>
    <source>
        <strain evidence="3">CECT 8858</strain>
    </source>
</reference>
<keyword evidence="1" id="KW-0472">Membrane</keyword>
<proteinExistence type="predicted"/>
<evidence type="ECO:0000313" key="4">
    <source>
        <dbReference type="Proteomes" id="UP000837932"/>
    </source>
</evidence>
<dbReference type="SMART" id="SM00563">
    <property type="entry name" value="PlsC"/>
    <property type="match status" value="1"/>
</dbReference>
<dbReference type="SUPFAM" id="SSF69593">
    <property type="entry name" value="Glycerol-3-phosphate (1)-acyltransferase"/>
    <property type="match status" value="1"/>
</dbReference>
<keyword evidence="1" id="KW-1133">Transmembrane helix</keyword>
<keyword evidence="1" id="KW-0812">Transmembrane</keyword>
<comment type="caution">
    <text evidence="3">The sequence shown here is derived from an EMBL/GenBank/DDBJ whole genome shotgun (WGS) entry which is preliminary data.</text>
</comment>
<sequence>MLYYTLRPFVTFILKFFIKHISISGLENIPKSGAVMLASNHSNSFFDAIILCCTIDRRVWSLARGDVFKKNLARKLLSSLFMLPVYRLSEGKENLNGNDETFNTCINLFKEGEVVLIFSEGICTNQTKLLPLKKGTARLAQKAWSDGIELTVVPVGITYDTFNIFGKIVHLNIGKTITKAAFESISEDGFFLKTFNESLADKMNQLLNWHFPKVGFSQSLVFSFSSIINFPANYLCTFISRKITKGSVFFDSITLGLMIVILPIYWLILVCILVNIA</sequence>
<dbReference type="Proteomes" id="UP000837932">
    <property type="component" value="Unassembled WGS sequence"/>
</dbReference>
<evidence type="ECO:0000313" key="3">
    <source>
        <dbReference type="EMBL" id="CAH0996964.1"/>
    </source>
</evidence>
<name>A0ABM9ASK4_9BACT</name>
<keyword evidence="4" id="KW-1185">Reference proteome</keyword>
<accession>A0ABM9ASK4</accession>
<dbReference type="PANTHER" id="PTHR31605:SF0">
    <property type="entry name" value="GLYCEROL-3-PHOSPHATE O-ACYLTRANSFERASE 1"/>
    <property type="match status" value="1"/>
</dbReference>
<evidence type="ECO:0000259" key="2">
    <source>
        <dbReference type="SMART" id="SM00563"/>
    </source>
</evidence>
<dbReference type="Pfam" id="PF01553">
    <property type="entry name" value="Acyltransferase"/>
    <property type="match status" value="1"/>
</dbReference>
<dbReference type="PANTHER" id="PTHR31605">
    <property type="entry name" value="GLYCEROL-3-PHOSPHATE O-ACYLTRANSFERASE 1"/>
    <property type="match status" value="1"/>
</dbReference>